<dbReference type="InterPro" id="IPR001678">
    <property type="entry name" value="MeTrfase_RsmB-F_NOP2_dom"/>
</dbReference>
<dbReference type="InterPro" id="IPR029063">
    <property type="entry name" value="SAM-dependent_MTases_sf"/>
</dbReference>
<dbReference type="SUPFAM" id="SSF53335">
    <property type="entry name" value="S-adenosyl-L-methionine-dependent methyltransferases"/>
    <property type="match status" value="1"/>
</dbReference>
<name>A0A100YUD3_TRASO</name>
<dbReference type="STRING" id="1299998.AUL39_09235"/>
<dbReference type="PANTHER" id="PTHR22807:SF53">
    <property type="entry name" value="RIBOSOMAL RNA SMALL SUBUNIT METHYLTRANSFERASE B-RELATED"/>
    <property type="match status" value="1"/>
</dbReference>
<evidence type="ECO:0000256" key="5">
    <source>
        <dbReference type="PROSITE-ProRule" id="PRU01023"/>
    </source>
</evidence>
<evidence type="ECO:0000256" key="1">
    <source>
        <dbReference type="ARBA" id="ARBA00022603"/>
    </source>
</evidence>
<keyword evidence="8" id="KW-1185">Reference proteome</keyword>
<dbReference type="Pfam" id="PF01029">
    <property type="entry name" value="NusB"/>
    <property type="match status" value="1"/>
</dbReference>
<dbReference type="OrthoDB" id="9810297at2"/>
<feature type="active site" description="Nucleophile" evidence="5">
    <location>
        <position position="399"/>
    </location>
</feature>
<gene>
    <name evidence="7" type="ORF">AUL39_09235</name>
</gene>
<dbReference type="RefSeq" id="WP_059055588.1">
    <property type="nucleotide sequence ID" value="NZ_LOJF01000011.1"/>
</dbReference>
<evidence type="ECO:0000256" key="4">
    <source>
        <dbReference type="ARBA" id="ARBA00022884"/>
    </source>
</evidence>
<dbReference type="SUPFAM" id="SSF48013">
    <property type="entry name" value="NusB-like"/>
    <property type="match status" value="1"/>
</dbReference>
<keyword evidence="1 5" id="KW-0489">Methyltransferase</keyword>
<dbReference type="Pfam" id="PF01189">
    <property type="entry name" value="Methyltr_RsmB-F"/>
    <property type="match status" value="1"/>
</dbReference>
<comment type="caution">
    <text evidence="5">Lacks conserved residue(s) required for the propagation of feature annotation.</text>
</comment>
<sequence>MATLSPARIAAADVLSNVRRRDARARDLLRTSAPVARLTPADRALATRLALGSVRTAGTVDALLDAHLRRGHLEPRVRDALRISAFELLWLATPAPVAISQGVELVRRVSPHGAGLANAVLHRVAEEDLPALVHARERVESRNCTSSDISLVAALPQWLSGELVVSLGTEGACRMALSAMDAPGAYVAGNACLHNDVEVERLLSAAGLMPRATCLPGCLSLSSAAGLAASGLVDAVDVVPADMAAQVVAWLASPAPGTRMLEVGQGRGTKSLLLESCALHRGGLAHLAAVESEAFKVAVSRTRMERAGLGKAVTCTALDGRRLGEKGLLPELAGSFDSVFVDAPCSGTGTMRRHPEIAWALQEPAIRPAGKSLPALQLELLRAASARVGAGGTLAYATCSELREEDEGVVAAFLAGPEGAQFSLVSPRSTAAFAALPPHAQRLVSTMIGPDGMVRTSRADTPELPLDGHFLAILVREA</sequence>
<dbReference type="InterPro" id="IPR035926">
    <property type="entry name" value="NusB-like_sf"/>
</dbReference>
<evidence type="ECO:0000313" key="8">
    <source>
        <dbReference type="Proteomes" id="UP000054078"/>
    </source>
</evidence>
<organism evidence="7 8">
    <name type="scientific">Tractidigestivibacter scatoligenes</name>
    <name type="common">Olsenella scatoligenes</name>
    <dbReference type="NCBI Taxonomy" id="1299998"/>
    <lineage>
        <taxon>Bacteria</taxon>
        <taxon>Bacillati</taxon>
        <taxon>Actinomycetota</taxon>
        <taxon>Coriobacteriia</taxon>
        <taxon>Coriobacteriales</taxon>
        <taxon>Atopobiaceae</taxon>
        <taxon>Tractidigestivibacter</taxon>
    </lineage>
</organism>
<feature type="domain" description="SAM-dependent MTase RsmB/NOP-type" evidence="6">
    <location>
        <begin position="163"/>
        <end position="477"/>
    </location>
</feature>
<dbReference type="PRINTS" id="PR02008">
    <property type="entry name" value="RCMTFAMILY"/>
</dbReference>
<proteinExistence type="inferred from homology"/>
<dbReference type="GO" id="GO:0001510">
    <property type="term" value="P:RNA methylation"/>
    <property type="evidence" value="ECO:0007669"/>
    <property type="project" value="InterPro"/>
</dbReference>
<comment type="caution">
    <text evidence="7">The sequence shown here is derived from an EMBL/GenBank/DDBJ whole genome shotgun (WGS) entry which is preliminary data.</text>
</comment>
<dbReference type="AlphaFoldDB" id="A0A100YUD3"/>
<evidence type="ECO:0000259" key="6">
    <source>
        <dbReference type="PROSITE" id="PS51686"/>
    </source>
</evidence>
<dbReference type="InterPro" id="IPR006027">
    <property type="entry name" value="NusB_RsmB_TIM44"/>
</dbReference>
<dbReference type="PANTHER" id="PTHR22807">
    <property type="entry name" value="NOP2 YEAST -RELATED NOL1/NOP2/FMU SUN DOMAIN-CONTAINING"/>
    <property type="match status" value="1"/>
</dbReference>
<keyword evidence="2 5" id="KW-0808">Transferase</keyword>
<accession>A0A100YUD3</accession>
<dbReference type="Gene3D" id="3.40.50.150">
    <property type="entry name" value="Vaccinia Virus protein VP39"/>
    <property type="match status" value="1"/>
</dbReference>
<dbReference type="InterPro" id="IPR023267">
    <property type="entry name" value="RCMT"/>
</dbReference>
<protein>
    <recommendedName>
        <fullName evidence="6">SAM-dependent MTase RsmB/NOP-type domain-containing protein</fullName>
    </recommendedName>
</protein>
<dbReference type="EMBL" id="LOJF01000011">
    <property type="protein sequence ID" value="KUH57863.1"/>
    <property type="molecule type" value="Genomic_DNA"/>
</dbReference>
<evidence type="ECO:0000313" key="7">
    <source>
        <dbReference type="EMBL" id="KUH57863.1"/>
    </source>
</evidence>
<dbReference type="GO" id="GO:0006355">
    <property type="term" value="P:regulation of DNA-templated transcription"/>
    <property type="evidence" value="ECO:0007669"/>
    <property type="project" value="InterPro"/>
</dbReference>
<dbReference type="GO" id="GO:0008173">
    <property type="term" value="F:RNA methyltransferase activity"/>
    <property type="evidence" value="ECO:0007669"/>
    <property type="project" value="InterPro"/>
</dbReference>
<feature type="binding site" evidence="5">
    <location>
        <position position="291"/>
    </location>
    <ligand>
        <name>S-adenosyl-L-methionine</name>
        <dbReference type="ChEBI" id="CHEBI:59789"/>
    </ligand>
</feature>
<dbReference type="InterPro" id="IPR049560">
    <property type="entry name" value="MeTrfase_RsmB-F_NOP2_cat"/>
</dbReference>
<dbReference type="Gene3D" id="1.10.940.10">
    <property type="entry name" value="NusB-like"/>
    <property type="match status" value="1"/>
</dbReference>
<keyword evidence="4 5" id="KW-0694">RNA-binding</keyword>
<comment type="similarity">
    <text evidence="5">Belongs to the class I-like SAM-binding methyltransferase superfamily. RsmB/NOP family.</text>
</comment>
<dbReference type="GO" id="GO:0003723">
    <property type="term" value="F:RNA binding"/>
    <property type="evidence" value="ECO:0007669"/>
    <property type="project" value="UniProtKB-UniRule"/>
</dbReference>
<evidence type="ECO:0000256" key="2">
    <source>
        <dbReference type="ARBA" id="ARBA00022679"/>
    </source>
</evidence>
<feature type="binding site" evidence="5">
    <location>
        <position position="342"/>
    </location>
    <ligand>
        <name>S-adenosyl-L-methionine</name>
        <dbReference type="ChEBI" id="CHEBI:59789"/>
    </ligand>
</feature>
<dbReference type="Proteomes" id="UP000054078">
    <property type="component" value="Unassembled WGS sequence"/>
</dbReference>
<keyword evidence="3 5" id="KW-0949">S-adenosyl-L-methionine</keyword>
<feature type="binding site" evidence="5">
    <location>
        <position position="319"/>
    </location>
    <ligand>
        <name>S-adenosyl-L-methionine</name>
        <dbReference type="ChEBI" id="CHEBI:59789"/>
    </ligand>
</feature>
<dbReference type="PROSITE" id="PS51686">
    <property type="entry name" value="SAM_MT_RSMB_NOP"/>
    <property type="match status" value="1"/>
</dbReference>
<reference evidence="7 8" key="1">
    <citation type="submission" date="2015-12" db="EMBL/GenBank/DDBJ databases">
        <title>Draft Genome Sequence of Olsenella scatoligenes SK9K4T; a Producer of 3-Methylindole- (skatole) and 4-Methylphenol- (p-cresol) Isolated from Pig Feces.</title>
        <authorList>
            <person name="Li X."/>
            <person name="Borg B."/>
            <person name="Canibe N."/>
        </authorList>
    </citation>
    <scope>NUCLEOTIDE SEQUENCE [LARGE SCALE GENOMIC DNA]</scope>
    <source>
        <strain evidence="7 8">SK9K4</strain>
    </source>
</reference>
<evidence type="ECO:0000256" key="3">
    <source>
        <dbReference type="ARBA" id="ARBA00022691"/>
    </source>
</evidence>